<protein>
    <submittedName>
        <fullName evidence="1">Uncharacterized protein</fullName>
    </submittedName>
</protein>
<sequence length="96" mass="10732">MLRVMARAAPDEALPAVHGSNATWLTDDEARHLIEAFHRLQELVPDFAERRSDPSTRPEVSHLYEFVGWLLPVEDELWTRHCCGSPPTPGGSQDAA</sequence>
<gene>
    <name evidence="1" type="ORF">AXF14_03520</name>
</gene>
<evidence type="ECO:0000313" key="1">
    <source>
        <dbReference type="EMBL" id="AMD86838.1"/>
    </source>
</evidence>
<dbReference type="AlphaFoldDB" id="A0A109W2B3"/>
<evidence type="ECO:0000313" key="2">
    <source>
        <dbReference type="Proteomes" id="UP000065220"/>
    </source>
</evidence>
<organism evidence="1 2">
    <name type="scientific">Actinomyces radicidentis</name>
    <dbReference type="NCBI Taxonomy" id="111015"/>
    <lineage>
        <taxon>Bacteria</taxon>
        <taxon>Bacillati</taxon>
        <taxon>Actinomycetota</taxon>
        <taxon>Actinomycetes</taxon>
        <taxon>Actinomycetales</taxon>
        <taxon>Actinomycetaceae</taxon>
        <taxon>Actinomyces</taxon>
    </lineage>
</organism>
<reference evidence="2" key="1">
    <citation type="submission" date="2016-02" db="EMBL/GenBank/DDBJ databases">
        <authorList>
            <person name="Holder M.E."/>
            <person name="Ajami N.J."/>
            <person name="Petrosino J.F."/>
        </authorList>
    </citation>
    <scope>NUCLEOTIDE SEQUENCE [LARGE SCALE GENOMIC DNA]</scope>
    <source>
        <strain evidence="2">CCUG 36733</strain>
    </source>
</reference>
<keyword evidence="2" id="KW-1185">Reference proteome</keyword>
<dbReference type="KEGG" id="ard:AXF14_03520"/>
<dbReference type="STRING" id="111015.AXF14_03520"/>
<dbReference type="Proteomes" id="UP000065220">
    <property type="component" value="Chromosome"/>
</dbReference>
<accession>A0A109W2B3</accession>
<name>A0A109W2B3_ACTRD</name>
<proteinExistence type="predicted"/>
<dbReference type="EMBL" id="CP014228">
    <property type="protein sequence ID" value="AMD86838.1"/>
    <property type="molecule type" value="Genomic_DNA"/>
</dbReference>